<feature type="compositionally biased region" description="Low complexity" evidence="1">
    <location>
        <begin position="67"/>
        <end position="81"/>
    </location>
</feature>
<feature type="compositionally biased region" description="Low complexity" evidence="1">
    <location>
        <begin position="34"/>
        <end position="45"/>
    </location>
</feature>
<name>A0A6J4UEP6_9BACT</name>
<feature type="compositionally biased region" description="Gly residues" evidence="1">
    <location>
        <begin position="196"/>
        <end position="205"/>
    </location>
</feature>
<sequence>APPPDRRRRGEREPGRFRPLLFPQRRGARRTRQRPLLLPAEAAKPPRSPPLERCLRLLPGAARHCQGNDPGNGAGRDAAGGLRDGRNPLRAARPRRRPQCRPLGLHLQRHQDLPRPPRHAPAGSGPGDDDRPLHARLCAAACQDLPQAGGARDRRHVRLYSVAPGRRGERDRFRPSARRQAAGSGRRLRWDVGRPPGSGAGGAGGVRRRARRPTAPESEAARRCPGGGRRPDRLPRPRWHDHRGRRPRQRQHRPSVPRQLVAGHRRSGHLQPDGRCRDRRDLPRPALAVAAQRRDNERRPGDRRRVLRAGPGRGTGQTRWPGGRTPRHRGRPPGRTRAGRSVRALLDAAGVCVSRL</sequence>
<evidence type="ECO:0000256" key="1">
    <source>
        <dbReference type="SAM" id="MobiDB-lite"/>
    </source>
</evidence>
<gene>
    <name evidence="2" type="ORF">AVDCRST_MAG59-1331</name>
</gene>
<feature type="region of interest" description="Disordered" evidence="1">
    <location>
        <begin position="162"/>
        <end position="338"/>
    </location>
</feature>
<reference evidence="2" key="1">
    <citation type="submission" date="2020-02" db="EMBL/GenBank/DDBJ databases">
        <authorList>
            <person name="Meier V. D."/>
        </authorList>
    </citation>
    <scope>NUCLEOTIDE SEQUENCE</scope>
    <source>
        <strain evidence="2">AVDCRST_MAG59</strain>
    </source>
</reference>
<keyword evidence="2" id="KW-0808">Transferase</keyword>
<proteinExistence type="predicted"/>
<feature type="region of interest" description="Disordered" evidence="1">
    <location>
        <begin position="1"/>
        <end position="132"/>
    </location>
</feature>
<accession>A0A6J4UEP6</accession>
<organism evidence="2">
    <name type="scientific">uncultured Thermomicrobiales bacterium</name>
    <dbReference type="NCBI Taxonomy" id="1645740"/>
    <lineage>
        <taxon>Bacteria</taxon>
        <taxon>Pseudomonadati</taxon>
        <taxon>Thermomicrobiota</taxon>
        <taxon>Thermomicrobia</taxon>
        <taxon>Thermomicrobiales</taxon>
        <taxon>environmental samples</taxon>
    </lineage>
</organism>
<keyword evidence="2" id="KW-0012">Acyltransferase</keyword>
<feature type="non-terminal residue" evidence="2">
    <location>
        <position position="356"/>
    </location>
</feature>
<feature type="non-terminal residue" evidence="2">
    <location>
        <position position="1"/>
    </location>
</feature>
<dbReference type="GO" id="GO:0004474">
    <property type="term" value="F:malate synthase activity"/>
    <property type="evidence" value="ECO:0007669"/>
    <property type="project" value="UniProtKB-EC"/>
</dbReference>
<evidence type="ECO:0000313" key="2">
    <source>
        <dbReference type="EMBL" id="CAA9546377.1"/>
    </source>
</evidence>
<feature type="compositionally biased region" description="Basic and acidic residues" evidence="1">
    <location>
        <begin position="292"/>
        <end position="304"/>
    </location>
</feature>
<protein>
    <submittedName>
        <fullName evidence="2">Malate synthase</fullName>
        <ecNumber evidence="2">2.3.3.9</ecNumber>
    </submittedName>
</protein>
<feature type="compositionally biased region" description="Basic and acidic residues" evidence="1">
    <location>
        <begin position="272"/>
        <end position="283"/>
    </location>
</feature>
<dbReference type="EC" id="2.3.3.9" evidence="2"/>
<feature type="compositionally biased region" description="Basic and acidic residues" evidence="1">
    <location>
        <begin position="1"/>
        <end position="16"/>
    </location>
</feature>
<feature type="compositionally biased region" description="Basic residues" evidence="1">
    <location>
        <begin position="236"/>
        <end position="255"/>
    </location>
</feature>
<dbReference type="EMBL" id="CADCWF010000082">
    <property type="protein sequence ID" value="CAA9546377.1"/>
    <property type="molecule type" value="Genomic_DNA"/>
</dbReference>
<dbReference type="AlphaFoldDB" id="A0A6J4UEP6"/>
<feature type="compositionally biased region" description="Basic residues" evidence="1">
    <location>
        <begin position="325"/>
        <end position="338"/>
    </location>
</feature>